<evidence type="ECO:0000313" key="2">
    <source>
        <dbReference type="Proteomes" id="UP000011661"/>
    </source>
</evidence>
<proteinExistence type="predicted"/>
<protein>
    <submittedName>
        <fullName evidence="1">Uncharacterized protein</fullName>
    </submittedName>
</protein>
<dbReference type="STRING" id="1230460.C495_03782"/>
<dbReference type="PATRIC" id="fig|1230460.4.peg.755"/>
<gene>
    <name evidence="1" type="ORF">C495_03782</name>
</gene>
<reference evidence="1 2" key="1">
    <citation type="journal article" date="2014" name="PLoS Genet.">
        <title>Phylogenetically driven sequencing of extremely halophilic archaea reveals strategies for static and dynamic osmo-response.</title>
        <authorList>
            <person name="Becker E.A."/>
            <person name="Seitzer P.M."/>
            <person name="Tritt A."/>
            <person name="Larsen D."/>
            <person name="Krusor M."/>
            <person name="Yao A.I."/>
            <person name="Wu D."/>
            <person name="Madern D."/>
            <person name="Eisen J.A."/>
            <person name="Darling A.E."/>
            <person name="Facciotti M.T."/>
        </authorList>
    </citation>
    <scope>NUCLEOTIDE SEQUENCE [LARGE SCALE GENOMIC DNA]</scope>
    <source>
        <strain evidence="1 2">JCM 14089</strain>
    </source>
</reference>
<evidence type="ECO:0000313" key="1">
    <source>
        <dbReference type="EMBL" id="ELY47348.1"/>
    </source>
</evidence>
<dbReference type="EMBL" id="AOHX01000026">
    <property type="protein sequence ID" value="ELY47348.1"/>
    <property type="molecule type" value="Genomic_DNA"/>
</dbReference>
<comment type="caution">
    <text evidence="1">The sequence shown here is derived from an EMBL/GenBank/DDBJ whole genome shotgun (WGS) entry which is preliminary data.</text>
</comment>
<organism evidence="1 2">
    <name type="scientific">Natronorubrum sulfidifaciens JCM 14089</name>
    <dbReference type="NCBI Taxonomy" id="1230460"/>
    <lineage>
        <taxon>Archaea</taxon>
        <taxon>Methanobacteriati</taxon>
        <taxon>Methanobacteriota</taxon>
        <taxon>Stenosarchaea group</taxon>
        <taxon>Halobacteria</taxon>
        <taxon>Halobacteriales</taxon>
        <taxon>Natrialbaceae</taxon>
        <taxon>Natronorubrum</taxon>
    </lineage>
</organism>
<name>L9WG89_9EURY</name>
<sequence>MLNRVDGEEFVSPAQVAEDVNTVHESLDRLKEWSLETIEWLASEHERLVEDGETEYATEIEDLMLYVQTVFLRLEYGDQAVRAGAEEKVEEAGETVEDIVDGGE</sequence>
<accession>L9WG89</accession>
<dbReference type="AlphaFoldDB" id="L9WG89"/>
<dbReference type="Proteomes" id="UP000011661">
    <property type="component" value="Unassembled WGS sequence"/>
</dbReference>
<keyword evidence="2" id="KW-1185">Reference proteome</keyword>